<comment type="caution">
    <text evidence="2">The sequence shown here is derived from an EMBL/GenBank/DDBJ whole genome shotgun (WGS) entry which is preliminary data.</text>
</comment>
<dbReference type="EMBL" id="CAIJDE010000040">
    <property type="protein sequence ID" value="CAC9974348.1"/>
    <property type="molecule type" value="Genomic_DNA"/>
</dbReference>
<feature type="region of interest" description="Disordered" evidence="1">
    <location>
        <begin position="34"/>
        <end position="74"/>
    </location>
</feature>
<evidence type="ECO:0000313" key="3">
    <source>
        <dbReference type="Proteomes" id="UP000533639"/>
    </source>
</evidence>
<dbReference type="Proteomes" id="UP000533639">
    <property type="component" value="Unassembled WGS sequence"/>
</dbReference>
<gene>
    <name evidence="2" type="ORF">FLAPXU55_02045</name>
</gene>
<name>A0A9N8J193_9FLAO</name>
<protein>
    <submittedName>
        <fullName evidence="2">Uncharacterized protein</fullName>
    </submittedName>
</protein>
<proteinExistence type="predicted"/>
<accession>A0A9N8J193</accession>
<keyword evidence="3" id="KW-1185">Reference proteome</keyword>
<evidence type="ECO:0000256" key="1">
    <source>
        <dbReference type="SAM" id="MobiDB-lite"/>
    </source>
</evidence>
<feature type="region of interest" description="Disordered" evidence="1">
    <location>
        <begin position="1"/>
        <end position="21"/>
    </location>
</feature>
<reference evidence="2 3" key="1">
    <citation type="submission" date="2020-06" db="EMBL/GenBank/DDBJ databases">
        <authorList>
            <person name="Criscuolo A."/>
        </authorList>
    </citation>
    <scope>NUCLEOTIDE SEQUENCE [LARGE SCALE GENOMIC DNA]</scope>
    <source>
        <strain evidence="2">PXU-55</strain>
    </source>
</reference>
<organism evidence="2 3">
    <name type="scientific">Flavobacterium panici</name>
    <dbReference type="NCBI Taxonomy" id="2654843"/>
    <lineage>
        <taxon>Bacteria</taxon>
        <taxon>Pseudomonadati</taxon>
        <taxon>Bacteroidota</taxon>
        <taxon>Flavobacteriia</taxon>
        <taxon>Flavobacteriales</taxon>
        <taxon>Flavobacteriaceae</taxon>
        <taxon>Flavobacterium</taxon>
    </lineage>
</organism>
<sequence length="224" mass="23934">MFDESANYGGERDDTLQRGGTAAIPLNNVIVTQKSPAPAPRDFSIAGAFGGDGGSSGNSSTPKSGGGTGGSSGSDIKDVYPDCSSFNFIKLNGVPWQEAAVKNIRFNIVIIQSLTPLRTSTETIVLPQAVSFQMPTNTSIGNTDITSGIAASIAAKAVNTAMEKTKNYYKAIPATELMVDQFFRKTLKDEFEFMVPGSRLVLNPVSTVPPTEYRNNWFFPSNCN</sequence>
<evidence type="ECO:0000313" key="2">
    <source>
        <dbReference type="EMBL" id="CAC9974348.1"/>
    </source>
</evidence>
<dbReference type="AlphaFoldDB" id="A0A9N8J193"/>